<name>A0AAD6RJD4_9ROSI</name>
<dbReference type="Proteomes" id="UP001164929">
    <property type="component" value="Chromosome 1"/>
</dbReference>
<protein>
    <submittedName>
        <fullName evidence="1">Uncharacterized protein</fullName>
    </submittedName>
</protein>
<sequence>MTESILHKVMRLEFYLKQHLCKYFPTTHLNQHQIMSPCTKNHISYPYLVANFN</sequence>
<gene>
    <name evidence="1" type="ORF">NC653_000709</name>
</gene>
<comment type="caution">
    <text evidence="1">The sequence shown here is derived from an EMBL/GenBank/DDBJ whole genome shotgun (WGS) entry which is preliminary data.</text>
</comment>
<evidence type="ECO:0000313" key="1">
    <source>
        <dbReference type="EMBL" id="KAJ7010064.1"/>
    </source>
</evidence>
<organism evidence="1 2">
    <name type="scientific">Populus alba x Populus x berolinensis</name>
    <dbReference type="NCBI Taxonomy" id="444605"/>
    <lineage>
        <taxon>Eukaryota</taxon>
        <taxon>Viridiplantae</taxon>
        <taxon>Streptophyta</taxon>
        <taxon>Embryophyta</taxon>
        <taxon>Tracheophyta</taxon>
        <taxon>Spermatophyta</taxon>
        <taxon>Magnoliopsida</taxon>
        <taxon>eudicotyledons</taxon>
        <taxon>Gunneridae</taxon>
        <taxon>Pentapetalae</taxon>
        <taxon>rosids</taxon>
        <taxon>fabids</taxon>
        <taxon>Malpighiales</taxon>
        <taxon>Salicaceae</taxon>
        <taxon>Saliceae</taxon>
        <taxon>Populus</taxon>
    </lineage>
</organism>
<dbReference type="EMBL" id="JAQIZT010000001">
    <property type="protein sequence ID" value="KAJ7010064.1"/>
    <property type="molecule type" value="Genomic_DNA"/>
</dbReference>
<accession>A0AAD6RJD4</accession>
<evidence type="ECO:0000313" key="2">
    <source>
        <dbReference type="Proteomes" id="UP001164929"/>
    </source>
</evidence>
<keyword evidence="2" id="KW-1185">Reference proteome</keyword>
<dbReference type="AlphaFoldDB" id="A0AAD6RJD4"/>
<proteinExistence type="predicted"/>
<reference evidence="1 2" key="1">
    <citation type="journal article" date="2023" name="Mol. Ecol. Resour.">
        <title>Chromosome-level genome assembly of a triploid poplar Populus alba 'Berolinensis'.</title>
        <authorList>
            <person name="Chen S."/>
            <person name="Yu Y."/>
            <person name="Wang X."/>
            <person name="Wang S."/>
            <person name="Zhang T."/>
            <person name="Zhou Y."/>
            <person name="He R."/>
            <person name="Meng N."/>
            <person name="Wang Y."/>
            <person name="Liu W."/>
            <person name="Liu Z."/>
            <person name="Liu J."/>
            <person name="Guo Q."/>
            <person name="Huang H."/>
            <person name="Sederoff R.R."/>
            <person name="Wang G."/>
            <person name="Qu G."/>
            <person name="Chen S."/>
        </authorList>
    </citation>
    <scope>NUCLEOTIDE SEQUENCE [LARGE SCALE GENOMIC DNA]</scope>
    <source>
        <strain evidence="1">SC-2020</strain>
    </source>
</reference>